<sequence length="287" mass="29772">MPVTAGEILVQLLNGISIGLSIALIAAGLTLIFGVMDIVNFAHGEFYMLGAYGTIVILPLVGNFWLGLVLAALGVGLFGAALERLTLKPIRERDPLQSLIVTFGFILVLQQLILEIFGGSPRGMPTPISGTINVAGITYPWVRIAAIVGALAVLAALFVFLSKTRLGIHMRASAQDLDAARTLGVRSDRVFSTSFAISTALAALAAGFMAPIRGVSPTMGVGVIIDAFIVVIVGGLGSVVGAIVAALIIGLTQSMTVLVLPPYMSQIIALGLLVIVLLVKPTGLFGE</sequence>
<reference evidence="10 11" key="1">
    <citation type="submission" date="2019-04" db="EMBL/GenBank/DDBJ databases">
        <title>Natronomonas sp. F20-122 a newhaloarchaeon isolated from a saline saltern of Isla Bacuta, Huelva, Spain.</title>
        <authorList>
            <person name="Duran-Viseras A."/>
            <person name="Sanchez-Porro C."/>
            <person name="Ventosa A."/>
        </authorList>
    </citation>
    <scope>NUCLEOTIDE SEQUENCE [LARGE SCALE GENOMIC DNA]</scope>
    <source>
        <strain evidence="10 11">F20-122</strain>
    </source>
</reference>
<evidence type="ECO:0000256" key="4">
    <source>
        <dbReference type="ARBA" id="ARBA00022692"/>
    </source>
</evidence>
<dbReference type="RefSeq" id="WP_137276109.1">
    <property type="nucleotide sequence ID" value="NZ_QKNX01000002.1"/>
</dbReference>
<evidence type="ECO:0000256" key="1">
    <source>
        <dbReference type="ARBA" id="ARBA00004651"/>
    </source>
</evidence>
<dbReference type="InterPro" id="IPR052157">
    <property type="entry name" value="BCAA_transport_permease"/>
</dbReference>
<proteinExistence type="inferred from homology"/>
<comment type="subcellular location">
    <subcellularLocation>
        <location evidence="1">Cell membrane</location>
        <topology evidence="1">Multi-pass membrane protein</topology>
    </subcellularLocation>
</comment>
<evidence type="ECO:0000256" key="7">
    <source>
        <dbReference type="ARBA" id="ARBA00023136"/>
    </source>
</evidence>
<evidence type="ECO:0000256" key="9">
    <source>
        <dbReference type="SAM" id="Phobius"/>
    </source>
</evidence>
<evidence type="ECO:0000256" key="3">
    <source>
        <dbReference type="ARBA" id="ARBA00022475"/>
    </source>
</evidence>
<keyword evidence="6 9" id="KW-1133">Transmembrane helix</keyword>
<name>A0A4V5ZNS0_9EURY</name>
<dbReference type="CDD" id="cd06582">
    <property type="entry name" value="TM_PBP1_LivH_like"/>
    <property type="match status" value="1"/>
</dbReference>
<organism evidence="10 11">
    <name type="scientific">Natronomonas salsuginis</name>
    <dbReference type="NCBI Taxonomy" id="2217661"/>
    <lineage>
        <taxon>Archaea</taxon>
        <taxon>Methanobacteriati</taxon>
        <taxon>Methanobacteriota</taxon>
        <taxon>Stenosarchaea group</taxon>
        <taxon>Halobacteria</taxon>
        <taxon>Halobacteriales</taxon>
        <taxon>Natronomonadaceae</taxon>
        <taxon>Natronomonas</taxon>
    </lineage>
</organism>
<feature type="transmembrane region" description="Helical" evidence="9">
    <location>
        <begin position="190"/>
        <end position="212"/>
    </location>
</feature>
<dbReference type="Pfam" id="PF02653">
    <property type="entry name" value="BPD_transp_2"/>
    <property type="match status" value="1"/>
</dbReference>
<keyword evidence="2" id="KW-0813">Transport</keyword>
<dbReference type="GO" id="GO:0005886">
    <property type="term" value="C:plasma membrane"/>
    <property type="evidence" value="ECO:0007669"/>
    <property type="project" value="UniProtKB-SubCell"/>
</dbReference>
<feature type="transmembrane region" description="Helical" evidence="9">
    <location>
        <begin position="258"/>
        <end position="279"/>
    </location>
</feature>
<dbReference type="GO" id="GO:0022857">
    <property type="term" value="F:transmembrane transporter activity"/>
    <property type="evidence" value="ECO:0007669"/>
    <property type="project" value="InterPro"/>
</dbReference>
<evidence type="ECO:0000256" key="6">
    <source>
        <dbReference type="ARBA" id="ARBA00022989"/>
    </source>
</evidence>
<feature type="transmembrane region" description="Helical" evidence="9">
    <location>
        <begin position="99"/>
        <end position="120"/>
    </location>
</feature>
<feature type="transmembrane region" description="Helical" evidence="9">
    <location>
        <begin position="12"/>
        <end position="36"/>
    </location>
</feature>
<dbReference type="GO" id="GO:0006865">
    <property type="term" value="P:amino acid transport"/>
    <property type="evidence" value="ECO:0007669"/>
    <property type="project" value="UniProtKB-KW"/>
</dbReference>
<keyword evidence="7 9" id="KW-0472">Membrane</keyword>
<evidence type="ECO:0000313" key="11">
    <source>
        <dbReference type="Proteomes" id="UP000308037"/>
    </source>
</evidence>
<dbReference type="PANTHER" id="PTHR11795:SF442">
    <property type="entry name" value="ABC TRANSPORTER ATP-BINDING PROTEIN"/>
    <property type="match status" value="1"/>
</dbReference>
<evidence type="ECO:0000313" key="10">
    <source>
        <dbReference type="EMBL" id="TKR26193.1"/>
    </source>
</evidence>
<evidence type="ECO:0000256" key="8">
    <source>
        <dbReference type="ARBA" id="ARBA00037998"/>
    </source>
</evidence>
<dbReference type="PANTHER" id="PTHR11795">
    <property type="entry name" value="BRANCHED-CHAIN AMINO ACID TRANSPORT SYSTEM PERMEASE PROTEIN LIVH"/>
    <property type="match status" value="1"/>
</dbReference>
<evidence type="ECO:0000256" key="5">
    <source>
        <dbReference type="ARBA" id="ARBA00022970"/>
    </source>
</evidence>
<comment type="caution">
    <text evidence="10">The sequence shown here is derived from an EMBL/GenBank/DDBJ whole genome shotgun (WGS) entry which is preliminary data.</text>
</comment>
<dbReference type="EMBL" id="QKNX01000002">
    <property type="protein sequence ID" value="TKR26193.1"/>
    <property type="molecule type" value="Genomic_DNA"/>
</dbReference>
<keyword evidence="4 9" id="KW-0812">Transmembrane</keyword>
<feature type="transmembrane region" description="Helical" evidence="9">
    <location>
        <begin position="56"/>
        <end position="78"/>
    </location>
</feature>
<comment type="similarity">
    <text evidence="8">Belongs to the binding-protein-dependent transport system permease family. LivHM subfamily.</text>
</comment>
<keyword evidence="11" id="KW-1185">Reference proteome</keyword>
<keyword evidence="5" id="KW-0029">Amino-acid transport</keyword>
<dbReference type="OrthoDB" id="43815at2157"/>
<feature type="transmembrane region" description="Helical" evidence="9">
    <location>
        <begin position="140"/>
        <end position="161"/>
    </location>
</feature>
<feature type="transmembrane region" description="Helical" evidence="9">
    <location>
        <begin position="224"/>
        <end position="251"/>
    </location>
</feature>
<gene>
    <name evidence="10" type="ORF">DM868_06780</name>
</gene>
<dbReference type="Proteomes" id="UP000308037">
    <property type="component" value="Unassembled WGS sequence"/>
</dbReference>
<keyword evidence="3" id="KW-1003">Cell membrane</keyword>
<dbReference type="AlphaFoldDB" id="A0A4V5ZNS0"/>
<accession>A0A4V5ZNS0</accession>
<protein>
    <submittedName>
        <fullName evidence="10">Branched-chain amino acid ABC transporter permease</fullName>
    </submittedName>
</protein>
<dbReference type="InterPro" id="IPR001851">
    <property type="entry name" value="ABC_transp_permease"/>
</dbReference>
<evidence type="ECO:0000256" key="2">
    <source>
        <dbReference type="ARBA" id="ARBA00022448"/>
    </source>
</evidence>